<dbReference type="Pfam" id="PF02674">
    <property type="entry name" value="Colicin_V"/>
    <property type="match status" value="1"/>
</dbReference>
<evidence type="ECO:0000256" key="2">
    <source>
        <dbReference type="ARBA" id="ARBA00022692"/>
    </source>
</evidence>
<feature type="transmembrane region" description="Helical" evidence="6">
    <location>
        <begin position="34"/>
        <end position="54"/>
    </location>
</feature>
<dbReference type="InterPro" id="IPR003825">
    <property type="entry name" value="Colicin-V_CvpA"/>
</dbReference>
<name>A0A3B0RR80_9ZZZZ</name>
<dbReference type="PANTHER" id="PTHR36926">
    <property type="entry name" value="COLICIN V PRODUCTION PROTEIN"/>
    <property type="match status" value="1"/>
</dbReference>
<feature type="region of interest" description="Disordered" evidence="5">
    <location>
        <begin position="180"/>
        <end position="203"/>
    </location>
</feature>
<feature type="transmembrane region" description="Helical" evidence="6">
    <location>
        <begin position="7"/>
        <end position="28"/>
    </location>
</feature>
<keyword evidence="4 6" id="KW-0472">Membrane</keyword>
<protein>
    <recommendedName>
        <fullName evidence="8">Colicin V production protein</fullName>
    </recommendedName>
</protein>
<dbReference type="PANTHER" id="PTHR36926:SF1">
    <property type="entry name" value="COLICIN V PRODUCTION PROTEIN"/>
    <property type="match status" value="1"/>
</dbReference>
<keyword evidence="3 6" id="KW-1133">Transmembrane helix</keyword>
<dbReference type="GO" id="GO:0016020">
    <property type="term" value="C:membrane"/>
    <property type="evidence" value="ECO:0007669"/>
    <property type="project" value="UniProtKB-SubCell"/>
</dbReference>
<evidence type="ECO:0000313" key="7">
    <source>
        <dbReference type="EMBL" id="VAV87053.1"/>
    </source>
</evidence>
<dbReference type="InterPro" id="IPR052719">
    <property type="entry name" value="CvpA-like"/>
</dbReference>
<gene>
    <name evidence="7" type="ORF">MNBD_ALPHA08-217</name>
</gene>
<proteinExistence type="predicted"/>
<feature type="compositionally biased region" description="Low complexity" evidence="5">
    <location>
        <begin position="181"/>
        <end position="203"/>
    </location>
</feature>
<evidence type="ECO:0000256" key="4">
    <source>
        <dbReference type="ARBA" id="ARBA00023136"/>
    </source>
</evidence>
<evidence type="ECO:0000256" key="6">
    <source>
        <dbReference type="SAM" id="Phobius"/>
    </source>
</evidence>
<feature type="transmembrane region" description="Helical" evidence="6">
    <location>
        <begin position="66"/>
        <end position="88"/>
    </location>
</feature>
<evidence type="ECO:0000256" key="1">
    <source>
        <dbReference type="ARBA" id="ARBA00004141"/>
    </source>
</evidence>
<sequence>MTGLTWFDLTVGGLMLVSGLLALMRGFTREITSLVAWGAAGAAAVVAAFTPELVSQAQVYLSEEWLAQAAVGGGVFLIVLVILSLISIRFTDWLLDSSPGAFDRTLGFFYGLGRGLILIVILYSFYIFFIPQKGHFQGIREARSLLSVESVALNMYDFFPAKFAEQARILKEKTYTFTRQNSSSAGSGSNTSGAENNASEENAYQAGEKKVLDQLIENTQRTPNN</sequence>
<evidence type="ECO:0000256" key="5">
    <source>
        <dbReference type="SAM" id="MobiDB-lite"/>
    </source>
</evidence>
<reference evidence="7" key="1">
    <citation type="submission" date="2018-06" db="EMBL/GenBank/DDBJ databases">
        <authorList>
            <person name="Zhirakovskaya E."/>
        </authorList>
    </citation>
    <scope>NUCLEOTIDE SEQUENCE</scope>
</reference>
<dbReference type="EMBL" id="UOEC01000021">
    <property type="protein sequence ID" value="VAV87053.1"/>
    <property type="molecule type" value="Genomic_DNA"/>
</dbReference>
<dbReference type="GO" id="GO:0009403">
    <property type="term" value="P:toxin biosynthetic process"/>
    <property type="evidence" value="ECO:0007669"/>
    <property type="project" value="InterPro"/>
</dbReference>
<evidence type="ECO:0000256" key="3">
    <source>
        <dbReference type="ARBA" id="ARBA00022989"/>
    </source>
</evidence>
<evidence type="ECO:0008006" key="8">
    <source>
        <dbReference type="Google" id="ProtNLM"/>
    </source>
</evidence>
<feature type="transmembrane region" description="Helical" evidence="6">
    <location>
        <begin position="108"/>
        <end position="130"/>
    </location>
</feature>
<accession>A0A3B0RR80</accession>
<organism evidence="7">
    <name type="scientific">hydrothermal vent metagenome</name>
    <dbReference type="NCBI Taxonomy" id="652676"/>
    <lineage>
        <taxon>unclassified sequences</taxon>
        <taxon>metagenomes</taxon>
        <taxon>ecological metagenomes</taxon>
    </lineage>
</organism>
<keyword evidence="2 6" id="KW-0812">Transmembrane</keyword>
<dbReference type="AlphaFoldDB" id="A0A3B0RR80"/>
<comment type="subcellular location">
    <subcellularLocation>
        <location evidence="1">Membrane</location>
        <topology evidence="1">Multi-pass membrane protein</topology>
    </subcellularLocation>
</comment>